<name>A0AAE1QB41_9EUCA</name>
<dbReference type="EMBL" id="JAWZYT010000485">
    <property type="protein sequence ID" value="KAK4322930.1"/>
    <property type="molecule type" value="Genomic_DNA"/>
</dbReference>
<sequence length="200" mass="22154">MVEQTGQLCMAVEGAAEPAGVVQGVEYGVCGFDSSSQKHPPRFYSLPSLPPPTPPCVPALCYISWRCTVAAIMYQAEPEFAVTAAVPDKVMTAANLAVTAFRYEQDKTLVAIESSEYFVSHDKVLYQLPLAVRSPLVLRRDNMDEATYGISNMVVERNPLWTDEYSTGFYVVDTRVSFYSMRAWIRVLTPVRQRVGGDAP</sequence>
<evidence type="ECO:0000313" key="1">
    <source>
        <dbReference type="EMBL" id="KAK4322930.1"/>
    </source>
</evidence>
<keyword evidence="2" id="KW-1185">Reference proteome</keyword>
<dbReference type="AlphaFoldDB" id="A0AAE1QB41"/>
<protein>
    <submittedName>
        <fullName evidence="1">Uncharacterized protein</fullName>
    </submittedName>
</protein>
<accession>A0AAE1QB41</accession>
<evidence type="ECO:0000313" key="2">
    <source>
        <dbReference type="Proteomes" id="UP001292094"/>
    </source>
</evidence>
<proteinExistence type="predicted"/>
<organism evidence="1 2">
    <name type="scientific">Petrolisthes manimaculis</name>
    <dbReference type="NCBI Taxonomy" id="1843537"/>
    <lineage>
        <taxon>Eukaryota</taxon>
        <taxon>Metazoa</taxon>
        <taxon>Ecdysozoa</taxon>
        <taxon>Arthropoda</taxon>
        <taxon>Crustacea</taxon>
        <taxon>Multicrustacea</taxon>
        <taxon>Malacostraca</taxon>
        <taxon>Eumalacostraca</taxon>
        <taxon>Eucarida</taxon>
        <taxon>Decapoda</taxon>
        <taxon>Pleocyemata</taxon>
        <taxon>Anomura</taxon>
        <taxon>Galatheoidea</taxon>
        <taxon>Porcellanidae</taxon>
        <taxon>Petrolisthes</taxon>
    </lineage>
</organism>
<dbReference type="Proteomes" id="UP001292094">
    <property type="component" value="Unassembled WGS sequence"/>
</dbReference>
<gene>
    <name evidence="1" type="ORF">Pmani_006328</name>
</gene>
<comment type="caution">
    <text evidence="1">The sequence shown here is derived from an EMBL/GenBank/DDBJ whole genome shotgun (WGS) entry which is preliminary data.</text>
</comment>
<reference evidence="1" key="1">
    <citation type="submission" date="2023-11" db="EMBL/GenBank/DDBJ databases">
        <title>Genome assemblies of two species of porcelain crab, Petrolisthes cinctipes and Petrolisthes manimaculis (Anomura: Porcellanidae).</title>
        <authorList>
            <person name="Angst P."/>
        </authorList>
    </citation>
    <scope>NUCLEOTIDE SEQUENCE</scope>
    <source>
        <strain evidence="1">PB745_02</strain>
        <tissue evidence="1">Gill</tissue>
    </source>
</reference>